<feature type="domain" description="RING-type" evidence="11">
    <location>
        <begin position="31"/>
        <end position="69"/>
    </location>
</feature>
<feature type="domain" description="MATH" evidence="12">
    <location>
        <begin position="350"/>
        <end position="496"/>
    </location>
</feature>
<keyword evidence="2 7" id="KW-0963">Cytoplasm</keyword>
<keyword evidence="6 7" id="KW-0862">Zinc</keyword>
<dbReference type="AlphaFoldDB" id="A0A8C4NP17"/>
<evidence type="ECO:0000256" key="7">
    <source>
        <dbReference type="PIRNR" id="PIRNR015614"/>
    </source>
</evidence>
<comment type="catalytic activity">
    <reaction evidence="7">
        <text>S-ubiquitinyl-[E2 ubiquitin-conjugating enzyme]-L-cysteine + [acceptor protein]-L-lysine = [E2 ubiquitin-conjugating enzyme]-L-cysteine + N(6)-ubiquitinyl-[acceptor protein]-L-lysine.</text>
        <dbReference type="EC" id="2.3.2.27"/>
    </reaction>
</comment>
<dbReference type="GO" id="GO:0005737">
    <property type="term" value="C:cytoplasm"/>
    <property type="evidence" value="ECO:0007669"/>
    <property type="project" value="UniProtKB-SubCell"/>
</dbReference>
<dbReference type="PANTHER" id="PTHR10131:SF21">
    <property type="entry name" value="TNF RECEPTOR-ASSOCIATED FACTOR 2"/>
    <property type="match status" value="1"/>
</dbReference>
<keyword evidence="3 7" id="KW-0479">Metal-binding</keyword>
<dbReference type="Ensembl" id="ENSEBUT00000007501.1">
    <property type="protein sequence ID" value="ENSEBUP00000007032.1"/>
    <property type="gene ID" value="ENSEBUG00000004606.1"/>
</dbReference>
<feature type="region of interest" description="Disordered" evidence="10">
    <location>
        <begin position="237"/>
        <end position="261"/>
    </location>
</feature>
<comment type="subcellular location">
    <subcellularLocation>
        <location evidence="1 7">Cytoplasm</location>
    </subcellularLocation>
</comment>
<keyword evidence="4" id="KW-0677">Repeat</keyword>
<feature type="coiled-coil region" evidence="9">
    <location>
        <begin position="264"/>
        <end position="291"/>
    </location>
</feature>
<dbReference type="Gene3D" id="2.60.210.10">
    <property type="entry name" value="Apoptosis, Tumor Necrosis Factor Receptor Associated Protein 2, Chain A"/>
    <property type="match status" value="1"/>
</dbReference>
<keyword evidence="9" id="KW-0175">Coiled coil</keyword>
<evidence type="ECO:0000256" key="4">
    <source>
        <dbReference type="ARBA" id="ARBA00022737"/>
    </source>
</evidence>
<dbReference type="PIRSF" id="PIRSF015614">
    <property type="entry name" value="TRAF"/>
    <property type="match status" value="1"/>
</dbReference>
<proteinExistence type="inferred from homology"/>
<evidence type="ECO:0000256" key="1">
    <source>
        <dbReference type="ARBA" id="ARBA00004496"/>
    </source>
</evidence>
<evidence type="ECO:0000256" key="8">
    <source>
        <dbReference type="PROSITE-ProRule" id="PRU00207"/>
    </source>
</evidence>
<dbReference type="SMART" id="SM00061">
    <property type="entry name" value="MATH"/>
    <property type="match status" value="1"/>
</dbReference>
<dbReference type="InterPro" id="IPR002083">
    <property type="entry name" value="MATH/TRAF_dom"/>
</dbReference>
<dbReference type="PANTHER" id="PTHR10131">
    <property type="entry name" value="TNF RECEPTOR ASSOCIATED FACTOR"/>
    <property type="match status" value="1"/>
</dbReference>
<dbReference type="FunFam" id="3.30.40.10:FF:000189">
    <property type="entry name" value="TNF receptor-associated factor"/>
    <property type="match status" value="1"/>
</dbReference>
<dbReference type="GO" id="GO:0008270">
    <property type="term" value="F:zinc ion binding"/>
    <property type="evidence" value="ECO:0007669"/>
    <property type="project" value="UniProtKB-UniRule"/>
</dbReference>
<sequence length="501" mass="55982">MTAETSSMSSEKPGGYPLNLLVGSPDPKNLCMKCDLLLKKPVQARCGHRFCSACLLQLVRDGPTRCSKCVEENSFEEDISILQPDGFFPDRAAKREIEGLPAKCINTGCSWSGVVRNYEEHIIICPKLLVVCEECMKQMPRDQLVQHVKQCSKKRSTCRFAFLGCTEKVEGNIVEHEQKSFVNHLGLVLDVLHKTSGVTPVPPGTLEARISFIEQKLVVVEQMVSLRTVTEPHLGASCGKESHLSQKRTTGVTDKESSTAGEHLGALRQRLELAEQSIHRFEDVVTVLNREVQSVAVQRIGGDQVQHGNIGTIDFLNSKIRTFEQEVGVNGVALADLRKKVEAMEMATFDGIFIWKITEVSRKRSDAISGRQIAHYSPAFYTSRYGFRLCLRIYLNGDGAGRGTHISLFFVIMKGEHDALIRWPFRQKVTLMLMDQNNREHVIDAFRPDQTSSSFQRPVNELNVASGCPLFCSLATLDASRNSYVRDDTLFIKCIVDTSDL</sequence>
<evidence type="ECO:0000256" key="5">
    <source>
        <dbReference type="ARBA" id="ARBA00022771"/>
    </source>
</evidence>
<dbReference type="GeneTree" id="ENSGT00940000156621"/>
<dbReference type="FunFam" id="2.60.210.10:FF:000035">
    <property type="entry name" value="TNF receptor-associated factor 2"/>
    <property type="match status" value="1"/>
</dbReference>
<dbReference type="EC" id="2.3.2.27" evidence="7"/>
<comment type="similarity">
    <text evidence="7">Belongs to the TNF receptor-associated factor family.</text>
</comment>
<dbReference type="GO" id="GO:0007165">
    <property type="term" value="P:signal transduction"/>
    <property type="evidence" value="ECO:0007669"/>
    <property type="project" value="InterPro"/>
</dbReference>
<dbReference type="SUPFAM" id="SSF49599">
    <property type="entry name" value="TRAF domain-like"/>
    <property type="match status" value="2"/>
</dbReference>
<dbReference type="PROSITE" id="PS50089">
    <property type="entry name" value="ZF_RING_2"/>
    <property type="match status" value="1"/>
</dbReference>
<dbReference type="SUPFAM" id="SSF57850">
    <property type="entry name" value="RING/U-box"/>
    <property type="match status" value="1"/>
</dbReference>
<dbReference type="Pfam" id="PF21363">
    <property type="entry name" value="TRAF3_RING"/>
    <property type="match status" value="1"/>
</dbReference>
<dbReference type="InterPro" id="IPR049441">
    <property type="entry name" value="TRAF2_Znf"/>
</dbReference>
<evidence type="ECO:0000259" key="12">
    <source>
        <dbReference type="PROSITE" id="PS50144"/>
    </source>
</evidence>
<evidence type="ECO:0000313" key="14">
    <source>
        <dbReference type="Ensembl" id="ENSEBUP00000007013.1"/>
    </source>
</evidence>
<name>A0A8C4NP17_EPTBU</name>
<dbReference type="Gene3D" id="3.30.40.10">
    <property type="entry name" value="Zinc/RING finger domain, C3HC4 (zinc finger)"/>
    <property type="match status" value="1"/>
</dbReference>
<dbReference type="GO" id="GO:0005164">
    <property type="term" value="F:tumor necrosis factor receptor binding"/>
    <property type="evidence" value="ECO:0007669"/>
    <property type="project" value="UniProtKB-UniRule"/>
</dbReference>
<reference evidence="14" key="1">
    <citation type="submission" date="2025-05" db="UniProtKB">
        <authorList>
            <consortium name="Ensembl"/>
        </authorList>
    </citation>
    <scope>IDENTIFICATION</scope>
</reference>
<organism evidence="14 15">
    <name type="scientific">Eptatretus burgeri</name>
    <name type="common">Inshore hagfish</name>
    <dbReference type="NCBI Taxonomy" id="7764"/>
    <lineage>
        <taxon>Eukaryota</taxon>
        <taxon>Metazoa</taxon>
        <taxon>Chordata</taxon>
        <taxon>Craniata</taxon>
        <taxon>Vertebrata</taxon>
        <taxon>Cyclostomata</taxon>
        <taxon>Myxini</taxon>
        <taxon>Myxiniformes</taxon>
        <taxon>Myxinidae</taxon>
        <taxon>Eptatretinae</taxon>
        <taxon>Eptatretus</taxon>
    </lineage>
</organism>
<dbReference type="InterPro" id="IPR017907">
    <property type="entry name" value="Znf_RING_CS"/>
</dbReference>
<dbReference type="InterPro" id="IPR013083">
    <property type="entry name" value="Znf_RING/FYVE/PHD"/>
</dbReference>
<dbReference type="PROSITE" id="PS50145">
    <property type="entry name" value="ZF_TRAF"/>
    <property type="match status" value="1"/>
</dbReference>
<dbReference type="Ensembl" id="ENSEBUT00000007482.1">
    <property type="protein sequence ID" value="ENSEBUP00000007013.1"/>
    <property type="gene ID" value="ENSEBUG00000004606.1"/>
</dbReference>
<dbReference type="PROSITE" id="PS00518">
    <property type="entry name" value="ZF_RING_1"/>
    <property type="match status" value="1"/>
</dbReference>
<feature type="domain" description="TRAF-type" evidence="13">
    <location>
        <begin position="121"/>
        <end position="175"/>
    </location>
</feature>
<dbReference type="InterPro" id="IPR049342">
    <property type="entry name" value="TRAF1-6_MATH_dom"/>
</dbReference>
<evidence type="ECO:0000256" key="9">
    <source>
        <dbReference type="SAM" id="Coils"/>
    </source>
</evidence>
<dbReference type="InterPro" id="IPR001841">
    <property type="entry name" value="Znf_RING"/>
</dbReference>
<dbReference type="Pfam" id="PF21355">
    <property type="entry name" value="TRAF-mep_MATH"/>
    <property type="match status" value="1"/>
</dbReference>
<dbReference type="GO" id="GO:0042981">
    <property type="term" value="P:regulation of apoptotic process"/>
    <property type="evidence" value="ECO:0007669"/>
    <property type="project" value="InterPro"/>
</dbReference>
<protein>
    <recommendedName>
        <fullName evidence="7">TNF receptor-associated factor</fullName>
        <ecNumber evidence="7">2.3.2.27</ecNumber>
    </recommendedName>
</protein>
<dbReference type="Proteomes" id="UP000694388">
    <property type="component" value="Unplaced"/>
</dbReference>
<dbReference type="GO" id="GO:0043123">
    <property type="term" value="P:positive regulation of canonical NF-kappaB signal transduction"/>
    <property type="evidence" value="ECO:0007669"/>
    <property type="project" value="TreeGrafter"/>
</dbReference>
<evidence type="ECO:0000256" key="10">
    <source>
        <dbReference type="SAM" id="MobiDB-lite"/>
    </source>
</evidence>
<accession>A0A8C4NP17</accession>
<evidence type="ECO:0000256" key="3">
    <source>
        <dbReference type="ARBA" id="ARBA00022723"/>
    </source>
</evidence>
<dbReference type="GO" id="GO:0009898">
    <property type="term" value="C:cytoplasmic side of plasma membrane"/>
    <property type="evidence" value="ECO:0007669"/>
    <property type="project" value="TreeGrafter"/>
</dbReference>
<evidence type="ECO:0000259" key="11">
    <source>
        <dbReference type="PROSITE" id="PS50089"/>
    </source>
</evidence>
<keyword evidence="5 8" id="KW-0863">Zinc-finger</keyword>
<dbReference type="OMA" id="INEGCSW"/>
<dbReference type="Pfam" id="PF21341">
    <property type="entry name" value="TRAF2_zf"/>
    <property type="match status" value="1"/>
</dbReference>
<dbReference type="GO" id="GO:0061630">
    <property type="term" value="F:ubiquitin protein ligase activity"/>
    <property type="evidence" value="ECO:0007669"/>
    <property type="project" value="UniProtKB-EC"/>
</dbReference>
<dbReference type="PROSITE" id="PS50144">
    <property type="entry name" value="MATH"/>
    <property type="match status" value="1"/>
</dbReference>
<feature type="zinc finger region" description="TRAF-type" evidence="8">
    <location>
        <begin position="121"/>
        <end position="175"/>
    </location>
</feature>
<dbReference type="Pfam" id="PF02176">
    <property type="entry name" value="zf-TRAF"/>
    <property type="match status" value="1"/>
</dbReference>
<evidence type="ECO:0000256" key="2">
    <source>
        <dbReference type="ARBA" id="ARBA00022490"/>
    </source>
</evidence>
<evidence type="ECO:0000313" key="15">
    <source>
        <dbReference type="Proteomes" id="UP000694388"/>
    </source>
</evidence>
<dbReference type="InterPro" id="IPR012227">
    <property type="entry name" value="TNF_rcpt-assoc_TRAF_met"/>
</dbReference>
<keyword evidence="15" id="KW-1185">Reference proteome</keyword>
<dbReference type="InterPro" id="IPR049440">
    <property type="entry name" value="TRAF3/5_RING"/>
</dbReference>
<evidence type="ECO:0000259" key="13">
    <source>
        <dbReference type="PROSITE" id="PS50145"/>
    </source>
</evidence>
<dbReference type="InterPro" id="IPR008974">
    <property type="entry name" value="TRAF-like"/>
</dbReference>
<dbReference type="InterPro" id="IPR001293">
    <property type="entry name" value="Znf_TRAF"/>
</dbReference>
<evidence type="ECO:0000256" key="6">
    <source>
        <dbReference type="ARBA" id="ARBA00022833"/>
    </source>
</evidence>